<dbReference type="PROSITE" id="PS50865">
    <property type="entry name" value="ZF_MYND_2"/>
    <property type="match status" value="1"/>
</dbReference>
<reference evidence="7 8" key="1">
    <citation type="journal article" date="2015" name="Genome Biol. Evol.">
        <title>Comparative Genomics of a Bacterivorous Green Alga Reveals Evolutionary Causalities and Consequences of Phago-Mixotrophic Mode of Nutrition.</title>
        <authorList>
            <person name="Burns J.A."/>
            <person name="Paasch A."/>
            <person name="Narechania A."/>
            <person name="Kim E."/>
        </authorList>
    </citation>
    <scope>NUCLEOTIDE SEQUENCE [LARGE SCALE GENOMIC DNA]</scope>
    <source>
        <strain evidence="7 8">PLY_AMNH</strain>
    </source>
</reference>
<comment type="caution">
    <text evidence="7">The sequence shown here is derived from an EMBL/GenBank/DDBJ whole genome shotgun (WGS) entry which is preliminary data.</text>
</comment>
<dbReference type="Proteomes" id="UP001190700">
    <property type="component" value="Unassembled WGS sequence"/>
</dbReference>
<organism evidence="7 8">
    <name type="scientific">Cymbomonas tetramitiformis</name>
    <dbReference type="NCBI Taxonomy" id="36881"/>
    <lineage>
        <taxon>Eukaryota</taxon>
        <taxon>Viridiplantae</taxon>
        <taxon>Chlorophyta</taxon>
        <taxon>Pyramimonadophyceae</taxon>
        <taxon>Pyramimonadales</taxon>
        <taxon>Pyramimonadaceae</taxon>
        <taxon>Cymbomonas</taxon>
    </lineage>
</organism>
<dbReference type="GO" id="GO:0008270">
    <property type="term" value="F:zinc ion binding"/>
    <property type="evidence" value="ECO:0007669"/>
    <property type="project" value="UniProtKB-KW"/>
</dbReference>
<keyword evidence="3" id="KW-0862">Zinc</keyword>
<dbReference type="AlphaFoldDB" id="A0AAE0BMS4"/>
<dbReference type="Pfam" id="PF01753">
    <property type="entry name" value="zf-MYND"/>
    <property type="match status" value="1"/>
</dbReference>
<keyword evidence="1" id="KW-0479">Metal-binding</keyword>
<feature type="domain" description="MYND-type" evidence="6">
    <location>
        <begin position="65"/>
        <end position="107"/>
    </location>
</feature>
<sequence length="112" mass="12532">GAFVKGGDGLITKEEEEGTKKREAEEKERAKKKDTSRPDLGDAPGVARDSGFALSDKDVIKRCSNANCLAREREGKKFLRCGRCKMEFYCSTHCQKTHWRDEHKAKCTPPAA</sequence>
<protein>
    <recommendedName>
        <fullName evidence="6">MYND-type domain-containing protein</fullName>
    </recommendedName>
</protein>
<dbReference type="Gene3D" id="6.10.140.2220">
    <property type="match status" value="1"/>
</dbReference>
<feature type="region of interest" description="Disordered" evidence="5">
    <location>
        <begin position="1"/>
        <end position="51"/>
    </location>
</feature>
<keyword evidence="8" id="KW-1185">Reference proteome</keyword>
<feature type="compositionally biased region" description="Basic and acidic residues" evidence="5">
    <location>
        <begin position="18"/>
        <end position="40"/>
    </location>
</feature>
<evidence type="ECO:0000313" key="8">
    <source>
        <dbReference type="Proteomes" id="UP001190700"/>
    </source>
</evidence>
<evidence type="ECO:0000256" key="4">
    <source>
        <dbReference type="PROSITE-ProRule" id="PRU00134"/>
    </source>
</evidence>
<dbReference type="SUPFAM" id="SSF144232">
    <property type="entry name" value="HIT/MYND zinc finger-like"/>
    <property type="match status" value="1"/>
</dbReference>
<gene>
    <name evidence="7" type="ORF">CYMTET_51509</name>
</gene>
<evidence type="ECO:0000259" key="6">
    <source>
        <dbReference type="PROSITE" id="PS50865"/>
    </source>
</evidence>
<name>A0AAE0BMS4_9CHLO</name>
<evidence type="ECO:0000256" key="1">
    <source>
        <dbReference type="ARBA" id="ARBA00022723"/>
    </source>
</evidence>
<feature type="non-terminal residue" evidence="7">
    <location>
        <position position="1"/>
    </location>
</feature>
<dbReference type="InterPro" id="IPR002893">
    <property type="entry name" value="Znf_MYND"/>
</dbReference>
<accession>A0AAE0BMS4</accession>
<evidence type="ECO:0000256" key="3">
    <source>
        <dbReference type="ARBA" id="ARBA00022833"/>
    </source>
</evidence>
<dbReference type="EMBL" id="LGRX02034199">
    <property type="protein sequence ID" value="KAK3238482.1"/>
    <property type="molecule type" value="Genomic_DNA"/>
</dbReference>
<proteinExistence type="predicted"/>
<evidence type="ECO:0000256" key="2">
    <source>
        <dbReference type="ARBA" id="ARBA00022771"/>
    </source>
</evidence>
<evidence type="ECO:0000313" key="7">
    <source>
        <dbReference type="EMBL" id="KAK3238482.1"/>
    </source>
</evidence>
<keyword evidence="2 4" id="KW-0863">Zinc-finger</keyword>
<evidence type="ECO:0000256" key="5">
    <source>
        <dbReference type="SAM" id="MobiDB-lite"/>
    </source>
</evidence>